<sequence length="340" mass="40112">MKPLTASMEKIFKTLQEGHAQLSKASEETNKRLNQVFEEQNHYRRDRDCLDQDLNKFVNVYQNIKPQPQGHFLNNPYHQEDIKPDSMLVNRARSPTQYQDGDNMSYSEKEASKQLPEASSWPKFSVTGKYDHVERIDYFDGFFIDVPSISDYWITSRSNTEFKGNASIWYAEMKEIHCRRRWPWCKIQIIQKYRNGTWIWKNTMSFENDKYFVGKDSYEWCLRQSKRLKAIGPQMNTQIRNQKLLKQMPGGLEHAVKFRCNKSCTLDDIANTLQDVRKRTNIGKYSQFKNSIFKEQQPFKVDLKDNPKERVEEVTKKKNSCQNCGPTAHYANNSPKATKK</sequence>
<comment type="caution">
    <text evidence="1">The sequence shown here is derived from an EMBL/GenBank/DDBJ whole genome shotgun (WGS) entry which is preliminary data.</text>
</comment>
<evidence type="ECO:0000313" key="2">
    <source>
        <dbReference type="Proteomes" id="UP000765509"/>
    </source>
</evidence>
<reference evidence="1" key="1">
    <citation type="submission" date="2021-03" db="EMBL/GenBank/DDBJ databases">
        <title>Draft genome sequence of rust myrtle Austropuccinia psidii MF-1, a brazilian biotype.</title>
        <authorList>
            <person name="Quecine M.C."/>
            <person name="Pachon D.M.R."/>
            <person name="Bonatelli M.L."/>
            <person name="Correr F.H."/>
            <person name="Franceschini L.M."/>
            <person name="Leite T.F."/>
            <person name="Margarido G.R.A."/>
            <person name="Almeida C.A."/>
            <person name="Ferrarezi J.A."/>
            <person name="Labate C.A."/>
        </authorList>
    </citation>
    <scope>NUCLEOTIDE SEQUENCE</scope>
    <source>
        <strain evidence="1">MF-1</strain>
    </source>
</reference>
<organism evidence="1 2">
    <name type="scientific">Austropuccinia psidii MF-1</name>
    <dbReference type="NCBI Taxonomy" id="1389203"/>
    <lineage>
        <taxon>Eukaryota</taxon>
        <taxon>Fungi</taxon>
        <taxon>Dikarya</taxon>
        <taxon>Basidiomycota</taxon>
        <taxon>Pucciniomycotina</taxon>
        <taxon>Pucciniomycetes</taxon>
        <taxon>Pucciniales</taxon>
        <taxon>Sphaerophragmiaceae</taxon>
        <taxon>Austropuccinia</taxon>
    </lineage>
</organism>
<proteinExistence type="predicted"/>
<gene>
    <name evidence="1" type="ORF">O181_045873</name>
</gene>
<protein>
    <submittedName>
        <fullName evidence="1">Uncharacterized protein</fullName>
    </submittedName>
</protein>
<dbReference type="EMBL" id="AVOT02018910">
    <property type="protein sequence ID" value="MBW0506158.1"/>
    <property type="molecule type" value="Genomic_DNA"/>
</dbReference>
<accession>A0A9Q3DSW4</accession>
<dbReference type="OrthoDB" id="264785at2759"/>
<dbReference type="Proteomes" id="UP000765509">
    <property type="component" value="Unassembled WGS sequence"/>
</dbReference>
<evidence type="ECO:0000313" key="1">
    <source>
        <dbReference type="EMBL" id="MBW0506158.1"/>
    </source>
</evidence>
<dbReference type="AlphaFoldDB" id="A0A9Q3DSW4"/>
<name>A0A9Q3DSW4_9BASI</name>
<keyword evidence="2" id="KW-1185">Reference proteome</keyword>